<evidence type="ECO:0000313" key="1">
    <source>
        <dbReference type="EMBL" id="VYU40983.1"/>
    </source>
</evidence>
<dbReference type="GeneID" id="93556787"/>
<sequence length="205" mass="22956">MKHKGLIVAARLLSAVFRPYYIPIVGFVALFTFTYLSLLPLLYKLTVVAMVYVFTILLPRLCIYVYRKLNGWAPVQLRLRENRAIPYILFILSYVACLHLMFRMHMPRYMCGILVSALLIQMVCVIVNVWWKISMHSAGAGGVIGALVAYSVLFMFNPVWWLCVTVLISGAVGTARMLLRQHSLAQVVAGTLVGVVCGFAGIILL</sequence>
<dbReference type="RefSeq" id="WP_008618714.1">
    <property type="nucleotide sequence ID" value="NZ_CABMOJ010000017.1"/>
</dbReference>
<gene>
    <name evidence="1" type="ORF">PCLFYP37_02792</name>
</gene>
<name>A0A6N3ER24_9BACT</name>
<reference evidence="1" key="1">
    <citation type="submission" date="2019-11" db="EMBL/GenBank/DDBJ databases">
        <authorList>
            <person name="Feng L."/>
        </authorList>
    </citation>
    <scope>NUCLEOTIDE SEQUENCE</scope>
    <source>
        <strain evidence="1">PclaraLFYP37</strain>
    </source>
</reference>
<organism evidence="1">
    <name type="scientific">Paraprevotella clara</name>
    <dbReference type="NCBI Taxonomy" id="454154"/>
    <lineage>
        <taxon>Bacteria</taxon>
        <taxon>Pseudomonadati</taxon>
        <taxon>Bacteroidota</taxon>
        <taxon>Bacteroidia</taxon>
        <taxon>Bacteroidales</taxon>
        <taxon>Prevotellaceae</taxon>
        <taxon>Paraprevotella</taxon>
    </lineage>
</organism>
<accession>A0A6N3ER24</accession>
<protein>
    <submittedName>
        <fullName evidence="1">Uncharacterized protein</fullName>
    </submittedName>
</protein>
<dbReference type="EMBL" id="CACRUT010000016">
    <property type="protein sequence ID" value="VYU40983.1"/>
    <property type="molecule type" value="Genomic_DNA"/>
</dbReference>
<dbReference type="CDD" id="cd01610">
    <property type="entry name" value="PAP2_like"/>
    <property type="match status" value="1"/>
</dbReference>
<proteinExistence type="predicted"/>
<dbReference type="AlphaFoldDB" id="A0A6N3ER24"/>